<proteinExistence type="predicted"/>
<feature type="transmembrane region" description="Helical" evidence="1">
    <location>
        <begin position="40"/>
        <end position="60"/>
    </location>
</feature>
<feature type="transmembrane region" description="Helical" evidence="1">
    <location>
        <begin position="66"/>
        <end position="83"/>
    </location>
</feature>
<comment type="caution">
    <text evidence="2">The sequence shown here is derived from an EMBL/GenBank/DDBJ whole genome shotgun (WGS) entry which is preliminary data.</text>
</comment>
<accession>A0AAN8XGE1</accession>
<keyword evidence="3" id="KW-1185">Reference proteome</keyword>
<evidence type="ECO:0000313" key="2">
    <source>
        <dbReference type="EMBL" id="KAK7082892.1"/>
    </source>
</evidence>
<evidence type="ECO:0000313" key="3">
    <source>
        <dbReference type="Proteomes" id="UP001381693"/>
    </source>
</evidence>
<organism evidence="2 3">
    <name type="scientific">Halocaridina rubra</name>
    <name type="common">Hawaiian red shrimp</name>
    <dbReference type="NCBI Taxonomy" id="373956"/>
    <lineage>
        <taxon>Eukaryota</taxon>
        <taxon>Metazoa</taxon>
        <taxon>Ecdysozoa</taxon>
        <taxon>Arthropoda</taxon>
        <taxon>Crustacea</taxon>
        <taxon>Multicrustacea</taxon>
        <taxon>Malacostraca</taxon>
        <taxon>Eumalacostraca</taxon>
        <taxon>Eucarida</taxon>
        <taxon>Decapoda</taxon>
        <taxon>Pleocyemata</taxon>
        <taxon>Caridea</taxon>
        <taxon>Atyoidea</taxon>
        <taxon>Atyidae</taxon>
        <taxon>Halocaridina</taxon>
    </lineage>
</organism>
<gene>
    <name evidence="2" type="ORF">SK128_018863</name>
</gene>
<dbReference type="EMBL" id="JAXCGZ010003861">
    <property type="protein sequence ID" value="KAK7082892.1"/>
    <property type="molecule type" value="Genomic_DNA"/>
</dbReference>
<sequence length="139" mass="15231">MASVWLYAVLLNLALGIVFIVMSAVYYGSCFEGPYPVRTVPAFMFLIGTYDLVFSGTVFRSLGSRGISQMALAVIIPSFKYFLKNISLPDALSLPDQDSKKTAVLFAGLVVALTGLFFTIFVILGKGVTNYVLTSLWRH</sequence>
<reference evidence="2 3" key="1">
    <citation type="submission" date="2023-11" db="EMBL/GenBank/DDBJ databases">
        <title>Halocaridina rubra genome assembly.</title>
        <authorList>
            <person name="Smith C."/>
        </authorList>
    </citation>
    <scope>NUCLEOTIDE SEQUENCE [LARGE SCALE GENOMIC DNA]</scope>
    <source>
        <strain evidence="2">EP-1</strain>
        <tissue evidence="2">Whole</tissue>
    </source>
</reference>
<name>A0AAN8XGE1_HALRR</name>
<evidence type="ECO:0000256" key="1">
    <source>
        <dbReference type="SAM" id="Phobius"/>
    </source>
</evidence>
<protein>
    <submittedName>
        <fullName evidence="2">Uncharacterized protein</fullName>
    </submittedName>
</protein>
<dbReference type="AlphaFoldDB" id="A0AAN8XGE1"/>
<feature type="transmembrane region" description="Helical" evidence="1">
    <location>
        <begin position="103"/>
        <end position="124"/>
    </location>
</feature>
<keyword evidence="1" id="KW-0472">Membrane</keyword>
<keyword evidence="1" id="KW-0812">Transmembrane</keyword>
<feature type="transmembrane region" description="Helical" evidence="1">
    <location>
        <begin position="6"/>
        <end position="28"/>
    </location>
</feature>
<dbReference type="Proteomes" id="UP001381693">
    <property type="component" value="Unassembled WGS sequence"/>
</dbReference>
<keyword evidence="1" id="KW-1133">Transmembrane helix</keyword>